<sequence length="64" mass="7224">MSEGAEQYWYNLSTGQVEASSRKGQGKDVMGPYPTRAAAQQALESARARTEAWDEEDRRWKDGD</sequence>
<evidence type="ECO:0008006" key="4">
    <source>
        <dbReference type="Google" id="ProtNLM"/>
    </source>
</evidence>
<comment type="caution">
    <text evidence="2">The sequence shown here is derived from an EMBL/GenBank/DDBJ whole genome shotgun (WGS) entry which is preliminary data.</text>
</comment>
<keyword evidence="3" id="KW-1185">Reference proteome</keyword>
<feature type="region of interest" description="Disordered" evidence="1">
    <location>
        <begin position="16"/>
        <end position="64"/>
    </location>
</feature>
<evidence type="ECO:0000313" key="3">
    <source>
        <dbReference type="Proteomes" id="UP001197247"/>
    </source>
</evidence>
<proteinExistence type="predicted"/>
<organism evidence="2 3">
    <name type="scientific">Kineosporia corallincola</name>
    <dbReference type="NCBI Taxonomy" id="2835133"/>
    <lineage>
        <taxon>Bacteria</taxon>
        <taxon>Bacillati</taxon>
        <taxon>Actinomycetota</taxon>
        <taxon>Actinomycetes</taxon>
        <taxon>Kineosporiales</taxon>
        <taxon>Kineosporiaceae</taxon>
        <taxon>Kineosporia</taxon>
    </lineage>
</organism>
<name>A0ABS5TIQ6_9ACTN</name>
<dbReference type="EMBL" id="JAHBAY010000007">
    <property type="protein sequence ID" value="MBT0770960.1"/>
    <property type="molecule type" value="Genomic_DNA"/>
</dbReference>
<gene>
    <name evidence="2" type="ORF">KIH74_18625</name>
</gene>
<dbReference type="RefSeq" id="WP_214157241.1">
    <property type="nucleotide sequence ID" value="NZ_JAHBAY010000007.1"/>
</dbReference>
<accession>A0ABS5TIQ6</accession>
<reference evidence="2 3" key="1">
    <citation type="submission" date="2021-05" db="EMBL/GenBank/DDBJ databases">
        <title>Kineosporia and Streptomyces sp. nov. two new marine actinobacteria isolated from Coral.</title>
        <authorList>
            <person name="Buangrab K."/>
            <person name="Sutthacheep M."/>
            <person name="Yeemin T."/>
            <person name="Harunari E."/>
            <person name="Igarashi Y."/>
            <person name="Kanchanasin P."/>
            <person name="Tanasupawat S."/>
            <person name="Phongsopitanun W."/>
        </authorList>
    </citation>
    <scope>NUCLEOTIDE SEQUENCE [LARGE SCALE GENOMIC DNA]</scope>
    <source>
        <strain evidence="2 3">J2-2</strain>
    </source>
</reference>
<evidence type="ECO:0000313" key="2">
    <source>
        <dbReference type="EMBL" id="MBT0770960.1"/>
    </source>
</evidence>
<feature type="compositionally biased region" description="Basic and acidic residues" evidence="1">
    <location>
        <begin position="46"/>
        <end position="64"/>
    </location>
</feature>
<protein>
    <recommendedName>
        <fullName evidence="4">SPOR domain-containing protein</fullName>
    </recommendedName>
</protein>
<dbReference type="Proteomes" id="UP001197247">
    <property type="component" value="Unassembled WGS sequence"/>
</dbReference>
<feature type="compositionally biased region" description="Low complexity" evidence="1">
    <location>
        <begin position="36"/>
        <end position="45"/>
    </location>
</feature>
<evidence type="ECO:0000256" key="1">
    <source>
        <dbReference type="SAM" id="MobiDB-lite"/>
    </source>
</evidence>